<dbReference type="STRING" id="1121455.SAMN02745728_01501"/>
<proteinExistence type="predicted"/>
<evidence type="ECO:0000256" key="2">
    <source>
        <dbReference type="ARBA" id="ARBA00022723"/>
    </source>
</evidence>
<dbReference type="AlphaFoldDB" id="A0A1M7T3B3"/>
<organism evidence="6 7">
    <name type="scientific">Desulfovibrio litoralis DSM 11393</name>
    <dbReference type="NCBI Taxonomy" id="1121455"/>
    <lineage>
        <taxon>Bacteria</taxon>
        <taxon>Pseudomonadati</taxon>
        <taxon>Thermodesulfobacteriota</taxon>
        <taxon>Desulfovibrionia</taxon>
        <taxon>Desulfovibrionales</taxon>
        <taxon>Desulfovibrionaceae</taxon>
        <taxon>Desulfovibrio</taxon>
    </lineage>
</organism>
<keyword evidence="2" id="KW-0479">Metal-binding</keyword>
<dbReference type="OrthoDB" id="9794954at2"/>
<reference evidence="6 7" key="1">
    <citation type="submission" date="2016-12" db="EMBL/GenBank/DDBJ databases">
        <authorList>
            <person name="Song W.-J."/>
            <person name="Kurnit D.M."/>
        </authorList>
    </citation>
    <scope>NUCLEOTIDE SEQUENCE [LARGE SCALE GENOMIC DNA]</scope>
    <source>
        <strain evidence="6 7">DSM 11393</strain>
    </source>
</reference>
<evidence type="ECO:0000313" key="6">
    <source>
        <dbReference type="EMBL" id="SHN65198.1"/>
    </source>
</evidence>
<name>A0A1M7T3B3_9BACT</name>
<dbReference type="PROSITE" id="PS51379">
    <property type="entry name" value="4FE4S_FER_2"/>
    <property type="match status" value="2"/>
</dbReference>
<protein>
    <submittedName>
        <fullName evidence="6">4Fe-4S binding domain-containing protein</fullName>
    </submittedName>
</protein>
<dbReference type="SUPFAM" id="SSF54862">
    <property type="entry name" value="4Fe-4S ferredoxins"/>
    <property type="match status" value="1"/>
</dbReference>
<dbReference type="InterPro" id="IPR050572">
    <property type="entry name" value="Fe-S_Ferredoxin"/>
</dbReference>
<feature type="domain" description="4Fe-4S ferredoxin-type" evidence="5">
    <location>
        <begin position="5"/>
        <end position="34"/>
    </location>
</feature>
<dbReference type="Pfam" id="PF13187">
    <property type="entry name" value="Fer4_9"/>
    <property type="match status" value="1"/>
</dbReference>
<evidence type="ECO:0000256" key="4">
    <source>
        <dbReference type="ARBA" id="ARBA00023014"/>
    </source>
</evidence>
<dbReference type="GO" id="GO:0051539">
    <property type="term" value="F:4 iron, 4 sulfur cluster binding"/>
    <property type="evidence" value="ECO:0007669"/>
    <property type="project" value="UniProtKB-KW"/>
</dbReference>
<dbReference type="EMBL" id="FRDI01000006">
    <property type="protein sequence ID" value="SHN65198.1"/>
    <property type="molecule type" value="Genomic_DNA"/>
</dbReference>
<dbReference type="GO" id="GO:0046872">
    <property type="term" value="F:metal ion binding"/>
    <property type="evidence" value="ECO:0007669"/>
    <property type="project" value="UniProtKB-KW"/>
</dbReference>
<accession>A0A1M7T3B3</accession>
<dbReference type="Proteomes" id="UP000186469">
    <property type="component" value="Unassembled WGS sequence"/>
</dbReference>
<keyword evidence="1" id="KW-0004">4Fe-4S</keyword>
<sequence length="76" mass="8541">MSKVWYPEINNQLCTECGACLEKCKHGVYDQTKTRPVVIYPEGCITNCRGCQELCPSKAISYFGDIFKDHIPCCCG</sequence>
<dbReference type="RefSeq" id="WP_072697188.1">
    <property type="nucleotide sequence ID" value="NZ_FRDI01000006.1"/>
</dbReference>
<keyword evidence="3" id="KW-0408">Iron</keyword>
<dbReference type="InterPro" id="IPR017896">
    <property type="entry name" value="4Fe4S_Fe-S-bd"/>
</dbReference>
<keyword evidence="4" id="KW-0411">Iron-sulfur</keyword>
<dbReference type="PANTHER" id="PTHR43687:SF1">
    <property type="entry name" value="FERREDOXIN III"/>
    <property type="match status" value="1"/>
</dbReference>
<dbReference type="Gene3D" id="3.30.70.20">
    <property type="match status" value="1"/>
</dbReference>
<keyword evidence="7" id="KW-1185">Reference proteome</keyword>
<gene>
    <name evidence="6" type="ORF">SAMN02745728_01501</name>
</gene>
<feature type="domain" description="4Fe-4S ferredoxin-type" evidence="5">
    <location>
        <begin position="35"/>
        <end position="65"/>
    </location>
</feature>
<evidence type="ECO:0000259" key="5">
    <source>
        <dbReference type="PROSITE" id="PS51379"/>
    </source>
</evidence>
<evidence type="ECO:0000256" key="1">
    <source>
        <dbReference type="ARBA" id="ARBA00022485"/>
    </source>
</evidence>
<dbReference type="PANTHER" id="PTHR43687">
    <property type="entry name" value="ADENYLYLSULFATE REDUCTASE, BETA SUBUNIT"/>
    <property type="match status" value="1"/>
</dbReference>
<evidence type="ECO:0000313" key="7">
    <source>
        <dbReference type="Proteomes" id="UP000186469"/>
    </source>
</evidence>
<evidence type="ECO:0000256" key="3">
    <source>
        <dbReference type="ARBA" id="ARBA00023004"/>
    </source>
</evidence>